<evidence type="ECO:0000256" key="1">
    <source>
        <dbReference type="SAM" id="Phobius"/>
    </source>
</evidence>
<keyword evidence="1" id="KW-0472">Membrane</keyword>
<dbReference type="Proteomes" id="UP001597195">
    <property type="component" value="Unassembled WGS sequence"/>
</dbReference>
<accession>A0ABW4H3U0</accession>
<feature type="transmembrane region" description="Helical" evidence="1">
    <location>
        <begin position="200"/>
        <end position="218"/>
    </location>
</feature>
<proteinExistence type="predicted"/>
<feature type="signal peptide" evidence="2">
    <location>
        <begin position="1"/>
        <end position="26"/>
    </location>
</feature>
<keyword evidence="2" id="KW-0732">Signal</keyword>
<keyword evidence="1" id="KW-0812">Transmembrane</keyword>
<dbReference type="NCBIfam" id="TIGR04145">
    <property type="entry name" value="Firmicu_CTERM"/>
    <property type="match status" value="1"/>
</dbReference>
<reference evidence="4" key="1">
    <citation type="journal article" date="2019" name="Int. J. Syst. Evol. Microbiol.">
        <title>The Global Catalogue of Microorganisms (GCM) 10K type strain sequencing project: providing services to taxonomists for standard genome sequencing and annotation.</title>
        <authorList>
            <consortium name="The Broad Institute Genomics Platform"/>
            <consortium name="The Broad Institute Genome Sequencing Center for Infectious Disease"/>
            <person name="Wu L."/>
            <person name="Ma J."/>
        </authorList>
    </citation>
    <scope>NUCLEOTIDE SEQUENCE [LARGE SCALE GENOMIC DNA]</scope>
    <source>
        <strain evidence="4">CCM 8906</strain>
    </source>
</reference>
<dbReference type="RefSeq" id="WP_125701033.1">
    <property type="nucleotide sequence ID" value="NZ_JBHTOM010000008.1"/>
</dbReference>
<feature type="chain" id="PRO_5045064465" evidence="2">
    <location>
        <begin position="27"/>
        <end position="230"/>
    </location>
</feature>
<sequence>MRRAILLIVTLFGAFWWGTSTTMANADSNRTATNKYDITIDGNFDDWSGKPMTEVKEPGDDYNIKRESLVADDNNIYFYLNMSPEHGGGYSTLQPAGYVLNVGSKTFYVTFKTDGTLSDGTTVSGTVNAWNSENGGNGDLSQATMKVHRYKTANGHNDIMEARIPLSELKVAGGSQTITMKNANLGTQTLTATGGSTGPFILAGIGMVIALGGTGAFIKTKSKSKRQRNA</sequence>
<evidence type="ECO:0000256" key="2">
    <source>
        <dbReference type="SAM" id="SignalP"/>
    </source>
</evidence>
<dbReference type="EMBL" id="JBHTOM010000008">
    <property type="protein sequence ID" value="MFD1549446.1"/>
    <property type="molecule type" value="Genomic_DNA"/>
</dbReference>
<gene>
    <name evidence="3" type="ORF">ACFQ5T_07025</name>
</gene>
<evidence type="ECO:0000313" key="4">
    <source>
        <dbReference type="Proteomes" id="UP001597195"/>
    </source>
</evidence>
<protein>
    <submittedName>
        <fullName evidence="3">Firmicu-CTERM sorting domain-containing protein</fullName>
    </submittedName>
</protein>
<name>A0ABW4H3U0_9LACO</name>
<keyword evidence="1" id="KW-1133">Transmembrane helix</keyword>
<evidence type="ECO:0000313" key="3">
    <source>
        <dbReference type="EMBL" id="MFD1549446.1"/>
    </source>
</evidence>
<organism evidence="3 4">
    <name type="scientific">Levilactobacillus fuyuanensis</name>
    <dbReference type="NCBI Taxonomy" id="2486022"/>
    <lineage>
        <taxon>Bacteria</taxon>
        <taxon>Bacillati</taxon>
        <taxon>Bacillota</taxon>
        <taxon>Bacilli</taxon>
        <taxon>Lactobacillales</taxon>
        <taxon>Lactobacillaceae</taxon>
        <taxon>Levilactobacillus</taxon>
    </lineage>
</organism>
<comment type="caution">
    <text evidence="3">The sequence shown here is derived from an EMBL/GenBank/DDBJ whole genome shotgun (WGS) entry which is preliminary data.</text>
</comment>
<keyword evidence="4" id="KW-1185">Reference proteome</keyword>
<dbReference type="InterPro" id="IPR026409">
    <property type="entry name" value="Firmicu_CTERM"/>
</dbReference>